<organism evidence="1 2">
    <name type="scientific">Streptococcus equinus</name>
    <name type="common">Streptococcus bovis</name>
    <dbReference type="NCBI Taxonomy" id="1335"/>
    <lineage>
        <taxon>Bacteria</taxon>
        <taxon>Bacillati</taxon>
        <taxon>Bacillota</taxon>
        <taxon>Bacilli</taxon>
        <taxon>Lactobacillales</taxon>
        <taxon>Streptococcaceae</taxon>
        <taxon>Streptococcus</taxon>
    </lineage>
</organism>
<comment type="caution">
    <text evidence="1">The sequence shown here is derived from an EMBL/GenBank/DDBJ whole genome shotgun (WGS) entry which is preliminary data.</text>
</comment>
<dbReference type="EMBL" id="FNMW01000002">
    <property type="protein sequence ID" value="SDX01023.1"/>
    <property type="molecule type" value="Genomic_DNA"/>
</dbReference>
<name>A0AAE8HM29_STREI</name>
<reference evidence="1 2" key="1">
    <citation type="submission" date="2016-10" db="EMBL/GenBank/DDBJ databases">
        <authorList>
            <person name="Varghese N."/>
            <person name="Submissions S."/>
        </authorList>
    </citation>
    <scope>NUCLEOTIDE SEQUENCE [LARGE SCALE GENOMIC DNA]</scope>
    <source>
        <strain evidence="1 2">Sb17</strain>
    </source>
</reference>
<evidence type="ECO:0000313" key="2">
    <source>
        <dbReference type="Proteomes" id="UP000182107"/>
    </source>
</evidence>
<sequence>MINEIIIQLPKKNNHIWLLHLWEHCVVKNFERKLIEHNLDDQGIIINGATFLDSTNIEIFYSIDTLKESIFTLVQTAIKNIPKEIIKQEILIISDEISYVDINDEEKVIYEGLKFTEKDDILNLYKDINLPVEEVFQKFSTLVDDVKIADFSGNKLTFKTPSKEIVTVNEDYPTFAVSKNSTFLSFDIKLKVTNLYEYLISYFLTFMLGMTENSIIHEEYLVKNNKYLGYTQFLLYNDNAHILALLDVKNIDNVSVKNILKEDILQNMTNKEFKRQVNGFKTYVGLYVSKYDFCKDILKFYSDHTHILFDDFLSLIDTITMEDIQSLYKRISYDIKKI</sequence>
<evidence type="ECO:0000313" key="1">
    <source>
        <dbReference type="EMBL" id="SDX01023.1"/>
    </source>
</evidence>
<protein>
    <submittedName>
        <fullName evidence="1">Uncharacterized protein</fullName>
    </submittedName>
</protein>
<dbReference type="RefSeq" id="WP_074603581.1">
    <property type="nucleotide sequence ID" value="NZ_FNMW01000002.1"/>
</dbReference>
<dbReference type="Proteomes" id="UP000182107">
    <property type="component" value="Unassembled WGS sequence"/>
</dbReference>
<dbReference type="AlphaFoldDB" id="A0AAE8HM29"/>
<accession>A0AAE8HM29</accession>
<gene>
    <name evidence="1" type="ORF">SAMN05216415_1656</name>
</gene>
<proteinExistence type="predicted"/>